<evidence type="ECO:0000313" key="8">
    <source>
        <dbReference type="Proteomes" id="UP000254425"/>
    </source>
</evidence>
<reference evidence="7 8" key="1">
    <citation type="submission" date="2018-07" db="EMBL/GenBank/DDBJ databases">
        <title>Draft genome of the type strain Streptomyces armeniacus ATCC 15676.</title>
        <authorList>
            <person name="Labana P."/>
            <person name="Gosse J.T."/>
            <person name="Boddy C.N."/>
        </authorList>
    </citation>
    <scope>NUCLEOTIDE SEQUENCE [LARGE SCALE GENOMIC DNA]</scope>
    <source>
        <strain evidence="7 8">ATCC 15676</strain>
    </source>
</reference>
<evidence type="ECO:0000256" key="4">
    <source>
        <dbReference type="ARBA" id="ARBA00022679"/>
    </source>
</evidence>
<evidence type="ECO:0000256" key="2">
    <source>
        <dbReference type="ARBA" id="ARBA00002788"/>
    </source>
</evidence>
<evidence type="ECO:0000256" key="3">
    <source>
        <dbReference type="ARBA" id="ARBA00012095"/>
    </source>
</evidence>
<accession>A0A345XP65</accession>
<dbReference type="Gene3D" id="3.40.50.510">
    <property type="entry name" value="Phosphotransferase system, mannose-type IIA component"/>
    <property type="match status" value="1"/>
</dbReference>
<dbReference type="PROSITE" id="PS51096">
    <property type="entry name" value="PTS_EIIA_TYPE_4"/>
    <property type="match status" value="1"/>
</dbReference>
<dbReference type="EMBL" id="CP031320">
    <property type="protein sequence ID" value="AXK33431.1"/>
    <property type="molecule type" value="Genomic_DNA"/>
</dbReference>
<proteinExistence type="predicted"/>
<comment type="catalytic activity">
    <reaction evidence="1">
        <text>dihydroxyacetone + phosphoenolpyruvate = dihydroxyacetone phosphate + pyruvate</text>
        <dbReference type="Rhea" id="RHEA:18381"/>
        <dbReference type="ChEBI" id="CHEBI:15361"/>
        <dbReference type="ChEBI" id="CHEBI:16016"/>
        <dbReference type="ChEBI" id="CHEBI:57642"/>
        <dbReference type="ChEBI" id="CHEBI:58702"/>
        <dbReference type="EC" id="2.7.1.121"/>
    </reaction>
</comment>
<dbReference type="Proteomes" id="UP000254425">
    <property type="component" value="Chromosome"/>
</dbReference>
<organism evidence="7 8">
    <name type="scientific">Streptomyces armeniacus</name>
    <dbReference type="NCBI Taxonomy" id="83291"/>
    <lineage>
        <taxon>Bacteria</taxon>
        <taxon>Bacillati</taxon>
        <taxon>Actinomycetota</taxon>
        <taxon>Actinomycetes</taxon>
        <taxon>Kitasatosporales</taxon>
        <taxon>Streptomycetaceae</taxon>
        <taxon>Streptomyces</taxon>
    </lineage>
</organism>
<sequence>MTSSVGIVLVSHSADLALGLRGVAQQIGSDTVPVVAAGGTDDGRIGTSYDLVLEAVRQADQGAGVLVLPDLGSSVLTTRTVLDDHPRDDVRIVDAPFVEGTVAAVVTAAGGADLDTVAHAAEEARHVRKL</sequence>
<evidence type="ECO:0000259" key="6">
    <source>
        <dbReference type="PROSITE" id="PS51096"/>
    </source>
</evidence>
<dbReference type="NCBIfam" id="TIGR02364">
    <property type="entry name" value="dha_pts"/>
    <property type="match status" value="1"/>
</dbReference>
<dbReference type="Pfam" id="PF03610">
    <property type="entry name" value="EIIA-man"/>
    <property type="match status" value="1"/>
</dbReference>
<evidence type="ECO:0000313" key="7">
    <source>
        <dbReference type="EMBL" id="AXK33431.1"/>
    </source>
</evidence>
<feature type="domain" description="PTS EIIA type-4" evidence="6">
    <location>
        <begin position="4"/>
        <end position="130"/>
    </location>
</feature>
<keyword evidence="4 7" id="KW-0808">Transferase</keyword>
<dbReference type="PANTHER" id="PTHR38594:SF1">
    <property type="entry name" value="PEP-DEPENDENT DIHYDROXYACETONE KINASE, PHOSPHORYL DONOR SUBUNIT DHAM"/>
    <property type="match status" value="1"/>
</dbReference>
<dbReference type="GO" id="GO:0019563">
    <property type="term" value="P:glycerol catabolic process"/>
    <property type="evidence" value="ECO:0007669"/>
    <property type="project" value="InterPro"/>
</dbReference>
<dbReference type="GO" id="GO:0016020">
    <property type="term" value="C:membrane"/>
    <property type="evidence" value="ECO:0007669"/>
    <property type="project" value="InterPro"/>
</dbReference>
<evidence type="ECO:0000256" key="5">
    <source>
        <dbReference type="ARBA" id="ARBA00046577"/>
    </source>
</evidence>
<gene>
    <name evidence="7" type="ORF">DVA86_12980</name>
</gene>
<dbReference type="InterPro" id="IPR004701">
    <property type="entry name" value="PTS_EIIA_man-typ"/>
</dbReference>
<dbReference type="GO" id="GO:0009401">
    <property type="term" value="P:phosphoenolpyruvate-dependent sugar phosphotransferase system"/>
    <property type="evidence" value="ECO:0007669"/>
    <property type="project" value="InterPro"/>
</dbReference>
<keyword evidence="8" id="KW-1185">Reference proteome</keyword>
<dbReference type="AlphaFoldDB" id="A0A345XP65"/>
<comment type="subunit">
    <text evidence="5">Homodimer. The dihydroxyacetone kinase complex is composed of a homodimer of DhaM, a homodimer of DhaK and the subunit DhaL.</text>
</comment>
<dbReference type="InterPro" id="IPR012844">
    <property type="entry name" value="DhaM_N"/>
</dbReference>
<dbReference type="InterPro" id="IPR036662">
    <property type="entry name" value="PTS_EIIA_man-typ_sf"/>
</dbReference>
<keyword evidence="7" id="KW-0670">Pyruvate</keyword>
<dbReference type="SUPFAM" id="SSF53062">
    <property type="entry name" value="PTS system fructose IIA component-like"/>
    <property type="match status" value="1"/>
</dbReference>
<dbReference type="KEGG" id="sarm:DVA86_12980"/>
<comment type="function">
    <text evidence="2">Component of the dihydroxyacetone kinase complex, which is responsible for the phosphoenolpyruvate (PEP)-dependent phosphorylation of dihydroxyacetone. DhaM serves as the phosphoryl donor. Is phosphorylated by phosphoenolpyruvate in an EI- and HPr-dependent reaction, and a phosphorelay system on histidine residues finally leads to phosphoryl transfer to DhaL and dihydroxyacetone.</text>
</comment>
<dbReference type="PANTHER" id="PTHR38594">
    <property type="entry name" value="PEP-DEPENDENT DIHYDROXYACETONE KINASE, PHOSPHORYL DONOR SUBUNIT DHAM"/>
    <property type="match status" value="1"/>
</dbReference>
<protein>
    <recommendedName>
        <fullName evidence="3">phosphoenolpyruvate--glycerone phosphotransferase</fullName>
        <ecNumber evidence="3">2.7.1.121</ecNumber>
    </recommendedName>
</protein>
<dbReference type="EC" id="2.7.1.121" evidence="3"/>
<dbReference type="RefSeq" id="WP_208878270.1">
    <property type="nucleotide sequence ID" value="NZ_CP031320.1"/>
</dbReference>
<dbReference type="InterPro" id="IPR039643">
    <property type="entry name" value="DhaM"/>
</dbReference>
<name>A0A345XP65_9ACTN</name>
<evidence type="ECO:0000256" key="1">
    <source>
        <dbReference type="ARBA" id="ARBA00001113"/>
    </source>
</evidence>
<dbReference type="GO" id="GO:0047324">
    <property type="term" value="F:phosphoenolpyruvate-glycerone phosphotransferase activity"/>
    <property type="evidence" value="ECO:0007669"/>
    <property type="project" value="UniProtKB-EC"/>
</dbReference>